<dbReference type="EMBL" id="CP071839">
    <property type="protein sequence ID" value="QTD96341.1"/>
    <property type="molecule type" value="Genomic_DNA"/>
</dbReference>
<feature type="transmembrane region" description="Helical" evidence="1">
    <location>
        <begin position="51"/>
        <end position="71"/>
    </location>
</feature>
<evidence type="ECO:0000313" key="3">
    <source>
        <dbReference type="Proteomes" id="UP000663908"/>
    </source>
</evidence>
<keyword evidence="3" id="KW-1185">Reference proteome</keyword>
<sequence length="355" mass="39576">MSGTRQRTFHGETGTRAVVLRLWRNIGCYGLFNLALLLFIGVLVADGGPVVLPLLVLTLFTVGVLRMVWLVRFTLRIRIKEIGDVVPDLVASGTRFCLILRPFGSAGHIIVRSGRGRRSLALGGMKVTSTMEQVISRAWSDAYASEAYAVVDPGLALAPGGLVYMRAEHTAWKEPVGRLIEAAHSIVLILPPHQEIRTSTWWEVRKIMELQRLERLTVVLPPYDVKGSGHAQARRELCKLLAVVEDPLCLVHLAEGADPVVNSERVDYYARKLLPDKTLGVHFFRNQGGVLQHRDDGPVMFSFSTGVDSKSLILRRKSKVSESTYRPLLLAAYRSDAEELPPERHRTTKRRTTAD</sequence>
<evidence type="ECO:0000313" key="2">
    <source>
        <dbReference type="EMBL" id="QTD96341.1"/>
    </source>
</evidence>
<keyword evidence="1" id="KW-1133">Transmembrane helix</keyword>
<feature type="transmembrane region" description="Helical" evidence="1">
    <location>
        <begin position="26"/>
        <end position="45"/>
    </location>
</feature>
<proteinExistence type="predicted"/>
<organism evidence="2 3">
    <name type="scientific">Streptomyces cyanogenus</name>
    <dbReference type="NCBI Taxonomy" id="80860"/>
    <lineage>
        <taxon>Bacteria</taxon>
        <taxon>Bacillati</taxon>
        <taxon>Actinomycetota</taxon>
        <taxon>Actinomycetes</taxon>
        <taxon>Kitasatosporales</taxon>
        <taxon>Streptomycetaceae</taxon>
        <taxon>Streptomyces</taxon>
    </lineage>
</organism>
<dbReference type="Proteomes" id="UP000663908">
    <property type="component" value="Chromosome"/>
</dbReference>
<keyword evidence="1" id="KW-0472">Membrane</keyword>
<gene>
    <name evidence="2" type="ORF">S1361_03225</name>
</gene>
<protein>
    <submittedName>
        <fullName evidence="2">Uncharacterized protein</fullName>
    </submittedName>
</protein>
<dbReference type="RefSeq" id="WP_208030328.1">
    <property type="nucleotide sequence ID" value="NZ_CP071839.1"/>
</dbReference>
<keyword evidence="1" id="KW-0812">Transmembrane</keyword>
<name>A0ABX7TIJ3_STRCY</name>
<evidence type="ECO:0000256" key="1">
    <source>
        <dbReference type="SAM" id="Phobius"/>
    </source>
</evidence>
<accession>A0ABX7TIJ3</accession>
<reference evidence="2 3" key="1">
    <citation type="submission" date="2021-03" db="EMBL/GenBank/DDBJ databases">
        <title>Complete genome sequence of Streptomyces cyanogenus S136, producer of anticancer angucycline landomycin A.</title>
        <authorList>
            <person name="Hrab P."/>
            <person name="Ruckert C."/>
            <person name="Busche T."/>
            <person name="Ostash I."/>
            <person name="Kalinowski J."/>
            <person name="Fedorenko V."/>
            <person name="Yushchuk O."/>
            <person name="Ostash B."/>
        </authorList>
    </citation>
    <scope>NUCLEOTIDE SEQUENCE [LARGE SCALE GENOMIC DNA]</scope>
    <source>
        <strain evidence="2 3">S136</strain>
    </source>
</reference>